<dbReference type="PANTHER" id="PTHR23088:SF27">
    <property type="entry name" value="DEAMINATED GLUTATHIONE AMIDASE"/>
    <property type="match status" value="1"/>
</dbReference>
<reference evidence="3 4" key="1">
    <citation type="submission" date="2015-06" db="EMBL/GenBank/DDBJ databases">
        <title>Draft genome of the ant-associated black yeast Phialophora attae CBS 131958.</title>
        <authorList>
            <person name="Moreno L.F."/>
            <person name="Stielow B.J."/>
            <person name="de Hoog S."/>
            <person name="Vicente V.A."/>
            <person name="Weiss V.A."/>
            <person name="de Vries M."/>
            <person name="Cruz L.M."/>
            <person name="Souza E.M."/>
        </authorList>
    </citation>
    <scope>NUCLEOTIDE SEQUENCE [LARGE SCALE GENOMIC DNA]</scope>
    <source>
        <strain evidence="3 4">CBS 131958</strain>
    </source>
</reference>
<dbReference type="Proteomes" id="UP000038010">
    <property type="component" value="Unassembled WGS sequence"/>
</dbReference>
<dbReference type="PANTHER" id="PTHR23088">
    <property type="entry name" value="NITRILASE-RELATED"/>
    <property type="match status" value="1"/>
</dbReference>
<dbReference type="GeneID" id="28735015"/>
<dbReference type="EMBL" id="LFJN01000001">
    <property type="protein sequence ID" value="KPI46092.1"/>
    <property type="molecule type" value="Genomic_DNA"/>
</dbReference>
<dbReference type="OrthoDB" id="10250282at2759"/>
<dbReference type="InterPro" id="IPR003010">
    <property type="entry name" value="C-N_Hydrolase"/>
</dbReference>
<sequence>MAIAAIGQICSTACMAHNLAQCQKLVLKATKAGAKALFLPEASDYIASSSAESVEMCLSVEKSPFVLGLQKAASDHSLHINVGIHEPTEPPSKRIRNNLIWIDTSGSIVHRYQKLHMFDIDLSSEGGPHLRESDSSEPGKEIVAPFDEIHGMGGVGSLICFDLRFPEPALALRRMGADVILYPSAFTVPTGQRHWETLLRCRAIETQSWVLAAAQCGRHNGKRVSYGDSIAIDPNGTIVKRLDKVKDLENEKEATRDPDLFTVDIDLDQVASVRKGIPLLRRTDVYPKI</sequence>
<dbReference type="STRING" id="1664694.A0A0N1HHM7"/>
<dbReference type="PROSITE" id="PS50263">
    <property type="entry name" value="CN_HYDROLASE"/>
    <property type="match status" value="1"/>
</dbReference>
<protein>
    <submittedName>
        <fullName evidence="3">Putative hydrolase nit2</fullName>
    </submittedName>
</protein>
<accession>A0A0N1HHM7</accession>
<dbReference type="Pfam" id="PF00795">
    <property type="entry name" value="CN_hydrolase"/>
    <property type="match status" value="1"/>
</dbReference>
<dbReference type="SUPFAM" id="SSF56317">
    <property type="entry name" value="Carbon-nitrogen hydrolase"/>
    <property type="match status" value="1"/>
</dbReference>
<dbReference type="VEuPathDB" id="FungiDB:AB675_311"/>
<name>A0A0N1HHM7_9EURO</name>
<keyword evidence="4" id="KW-1185">Reference proteome</keyword>
<dbReference type="RefSeq" id="XP_018006055.1">
    <property type="nucleotide sequence ID" value="XM_018143146.1"/>
</dbReference>
<evidence type="ECO:0000259" key="2">
    <source>
        <dbReference type="PROSITE" id="PS50263"/>
    </source>
</evidence>
<comment type="caution">
    <text evidence="3">The sequence shown here is derived from an EMBL/GenBank/DDBJ whole genome shotgun (WGS) entry which is preliminary data.</text>
</comment>
<dbReference type="CDD" id="cd07572">
    <property type="entry name" value="nit"/>
    <property type="match status" value="1"/>
</dbReference>
<evidence type="ECO:0000256" key="1">
    <source>
        <dbReference type="ARBA" id="ARBA00022801"/>
    </source>
</evidence>
<dbReference type="InterPro" id="IPR036526">
    <property type="entry name" value="C-N_Hydrolase_sf"/>
</dbReference>
<keyword evidence="1 3" id="KW-0378">Hydrolase</keyword>
<dbReference type="AlphaFoldDB" id="A0A0N1HHM7"/>
<dbReference type="Gene3D" id="3.60.110.10">
    <property type="entry name" value="Carbon-nitrogen hydrolase"/>
    <property type="match status" value="1"/>
</dbReference>
<gene>
    <name evidence="3" type="ORF">AB675_311</name>
</gene>
<feature type="domain" description="CN hydrolase" evidence="2">
    <location>
        <begin position="1"/>
        <end position="267"/>
    </location>
</feature>
<organism evidence="3 4">
    <name type="scientific">Cyphellophora attinorum</name>
    <dbReference type="NCBI Taxonomy" id="1664694"/>
    <lineage>
        <taxon>Eukaryota</taxon>
        <taxon>Fungi</taxon>
        <taxon>Dikarya</taxon>
        <taxon>Ascomycota</taxon>
        <taxon>Pezizomycotina</taxon>
        <taxon>Eurotiomycetes</taxon>
        <taxon>Chaetothyriomycetidae</taxon>
        <taxon>Chaetothyriales</taxon>
        <taxon>Cyphellophoraceae</taxon>
        <taxon>Cyphellophora</taxon>
    </lineage>
</organism>
<evidence type="ECO:0000313" key="4">
    <source>
        <dbReference type="Proteomes" id="UP000038010"/>
    </source>
</evidence>
<dbReference type="GO" id="GO:0016811">
    <property type="term" value="F:hydrolase activity, acting on carbon-nitrogen (but not peptide) bonds, in linear amides"/>
    <property type="evidence" value="ECO:0007669"/>
    <property type="project" value="InterPro"/>
</dbReference>
<proteinExistence type="predicted"/>
<evidence type="ECO:0000313" key="3">
    <source>
        <dbReference type="EMBL" id="KPI46092.1"/>
    </source>
</evidence>
<dbReference type="InterPro" id="IPR045254">
    <property type="entry name" value="Nit1/2_C-N_Hydrolase"/>
</dbReference>